<keyword evidence="2" id="KW-1185">Reference proteome</keyword>
<sequence length="91" mass="9812">MYAEATLNQTNLFAASRERVILAKCLLIKPELFAAAISTRGSLNSAVLIGVRISDTLKFVAEGSNVVMDRETLQNASLLVGPQSKVLRLGH</sequence>
<accession>A0A2S2BZ64</accession>
<organism evidence="1 2">
    <name type="scientific">Rhodococcus oxybenzonivorans</name>
    <dbReference type="NCBI Taxonomy" id="1990687"/>
    <lineage>
        <taxon>Bacteria</taxon>
        <taxon>Bacillati</taxon>
        <taxon>Actinomycetota</taxon>
        <taxon>Actinomycetes</taxon>
        <taxon>Mycobacteriales</taxon>
        <taxon>Nocardiaceae</taxon>
        <taxon>Rhodococcus</taxon>
    </lineage>
</organism>
<dbReference type="RefSeq" id="WP_109332126.1">
    <property type="nucleotide sequence ID" value="NZ_CP021354.1"/>
</dbReference>
<dbReference type="KEGG" id="roz:CBI38_21730"/>
<protein>
    <submittedName>
        <fullName evidence="1">Uncharacterized protein</fullName>
    </submittedName>
</protein>
<dbReference type="Proteomes" id="UP000245711">
    <property type="component" value="Chromosome"/>
</dbReference>
<name>A0A2S2BZ64_9NOCA</name>
<reference evidence="1 2" key="1">
    <citation type="submission" date="2017-05" db="EMBL/GenBank/DDBJ databases">
        <title>Isolation of Rhodococcus sp. S2-17 biodegrading of BP-3.</title>
        <authorList>
            <person name="Lee Y."/>
            <person name="Kim K.H."/>
            <person name="Chun B.H."/>
            <person name="Jung H.S."/>
            <person name="Jeon C.O."/>
        </authorList>
    </citation>
    <scope>NUCLEOTIDE SEQUENCE [LARGE SCALE GENOMIC DNA]</scope>
    <source>
        <strain evidence="1 2">S2-17</strain>
    </source>
</reference>
<dbReference type="AlphaFoldDB" id="A0A2S2BZ64"/>
<evidence type="ECO:0000313" key="2">
    <source>
        <dbReference type="Proteomes" id="UP000245711"/>
    </source>
</evidence>
<gene>
    <name evidence="1" type="ORF">CBI38_21730</name>
</gene>
<evidence type="ECO:0000313" key="1">
    <source>
        <dbReference type="EMBL" id="AWK73788.1"/>
    </source>
</evidence>
<dbReference type="EMBL" id="CP021354">
    <property type="protein sequence ID" value="AWK73788.1"/>
    <property type="molecule type" value="Genomic_DNA"/>
</dbReference>
<proteinExistence type="predicted"/>